<dbReference type="EnsemblPlants" id="OB10G14920.1">
    <property type="protein sequence ID" value="OB10G14920.1"/>
    <property type="gene ID" value="OB10G14920"/>
</dbReference>
<organism evidence="5">
    <name type="scientific">Oryza brachyantha</name>
    <name type="common">malo sina</name>
    <dbReference type="NCBI Taxonomy" id="4533"/>
    <lineage>
        <taxon>Eukaryota</taxon>
        <taxon>Viridiplantae</taxon>
        <taxon>Streptophyta</taxon>
        <taxon>Embryophyta</taxon>
        <taxon>Tracheophyta</taxon>
        <taxon>Spermatophyta</taxon>
        <taxon>Magnoliopsida</taxon>
        <taxon>Liliopsida</taxon>
        <taxon>Poales</taxon>
        <taxon>Poaceae</taxon>
        <taxon>BOP clade</taxon>
        <taxon>Oryzoideae</taxon>
        <taxon>Oryzeae</taxon>
        <taxon>Oryzinae</taxon>
        <taxon>Oryza</taxon>
    </lineage>
</organism>
<reference evidence="5" key="1">
    <citation type="journal article" date="2013" name="Nat. Commun.">
        <title>Whole-genome sequencing of Oryza brachyantha reveals mechanisms underlying Oryza genome evolution.</title>
        <authorList>
            <person name="Chen J."/>
            <person name="Huang Q."/>
            <person name="Gao D."/>
            <person name="Wang J."/>
            <person name="Lang Y."/>
            <person name="Liu T."/>
            <person name="Li B."/>
            <person name="Bai Z."/>
            <person name="Luis Goicoechea J."/>
            <person name="Liang C."/>
            <person name="Chen C."/>
            <person name="Zhang W."/>
            <person name="Sun S."/>
            <person name="Liao Y."/>
            <person name="Zhang X."/>
            <person name="Yang L."/>
            <person name="Song C."/>
            <person name="Wang M."/>
            <person name="Shi J."/>
            <person name="Liu G."/>
            <person name="Liu J."/>
            <person name="Zhou H."/>
            <person name="Zhou W."/>
            <person name="Yu Q."/>
            <person name="An N."/>
            <person name="Chen Y."/>
            <person name="Cai Q."/>
            <person name="Wang B."/>
            <person name="Liu B."/>
            <person name="Min J."/>
            <person name="Huang Y."/>
            <person name="Wu H."/>
            <person name="Li Z."/>
            <person name="Zhang Y."/>
            <person name="Yin Y."/>
            <person name="Song W."/>
            <person name="Jiang J."/>
            <person name="Jackson S.A."/>
            <person name="Wing R.A."/>
            <person name="Wang J."/>
            <person name="Chen M."/>
        </authorList>
    </citation>
    <scope>NUCLEOTIDE SEQUENCE [LARGE SCALE GENOMIC DNA]</scope>
    <source>
        <strain evidence="5">cv. IRGC 101232</strain>
    </source>
</reference>
<keyword evidence="6" id="KW-1185">Reference proteome</keyword>
<dbReference type="Gene3D" id="2.40.480.10">
    <property type="entry name" value="Allene oxide cyclase-like"/>
    <property type="match status" value="1"/>
</dbReference>
<sequence length="202" mass="22506">MASHPRSSAFFILQLSLLPTILSLQANAAYYDISPVECGCPDQYEVTMRLYLHQFVAGPNHPNRNEEFVIASSYPNGFGTTLVNDWYLTTTPSPNGKVIARAQGIHVQAGTTDANSWYTSFNIVFQDDRFNGSTLQVMGIILAQNFGEWSIMGGTGEFTMAHGNIKFRVDTRDSTSEDAIRELEIRAVYTSITQLAFCHKHL</sequence>
<evidence type="ECO:0000256" key="4">
    <source>
        <dbReference type="RuleBase" id="RU363099"/>
    </source>
</evidence>
<accession>J3N1U4</accession>
<dbReference type="GO" id="GO:0048046">
    <property type="term" value="C:apoplast"/>
    <property type="evidence" value="ECO:0007669"/>
    <property type="project" value="UniProtKB-SubCell"/>
</dbReference>
<dbReference type="OMA" id="AAYYDIS"/>
<keyword evidence="3 4" id="KW-0964">Secreted</keyword>
<evidence type="ECO:0000313" key="6">
    <source>
        <dbReference type="Proteomes" id="UP000006038"/>
    </source>
</evidence>
<evidence type="ECO:0000256" key="3">
    <source>
        <dbReference type="ARBA" id="ARBA00022525"/>
    </source>
</evidence>
<dbReference type="Pfam" id="PF03018">
    <property type="entry name" value="Dirigent"/>
    <property type="match status" value="1"/>
</dbReference>
<evidence type="ECO:0000313" key="5">
    <source>
        <dbReference type="EnsemblPlants" id="OB10G14920.1"/>
    </source>
</evidence>
<comment type="similarity">
    <text evidence="1 4">Belongs to the plant dirigent protein family.</text>
</comment>
<dbReference type="AlphaFoldDB" id="J3N1U4"/>
<dbReference type="Proteomes" id="UP000006038">
    <property type="component" value="Chromosome 10"/>
</dbReference>
<comment type="subcellular location">
    <subcellularLocation>
        <location evidence="4">Secreted</location>
        <location evidence="4">Extracellular space</location>
        <location evidence="4">Apoplast</location>
    </subcellularLocation>
</comment>
<keyword evidence="4" id="KW-0052">Apoplast</keyword>
<reference evidence="5" key="2">
    <citation type="submission" date="2013-04" db="UniProtKB">
        <authorList>
            <consortium name="EnsemblPlants"/>
        </authorList>
    </citation>
    <scope>IDENTIFICATION</scope>
</reference>
<dbReference type="eggNOG" id="ENOG502R4AE">
    <property type="taxonomic scope" value="Eukaryota"/>
</dbReference>
<comment type="subunit">
    <text evidence="2 4">Homodimer.</text>
</comment>
<evidence type="ECO:0000256" key="2">
    <source>
        <dbReference type="ARBA" id="ARBA00011738"/>
    </source>
</evidence>
<dbReference type="Gramene" id="OB10G14920.1">
    <property type="protein sequence ID" value="OB10G14920.1"/>
    <property type="gene ID" value="OB10G14920"/>
</dbReference>
<dbReference type="GO" id="GO:0009699">
    <property type="term" value="P:phenylpropanoid biosynthetic process"/>
    <property type="evidence" value="ECO:0007669"/>
    <property type="project" value="UniProtKB-ARBA"/>
</dbReference>
<dbReference type="InterPro" id="IPR004265">
    <property type="entry name" value="Dirigent"/>
</dbReference>
<dbReference type="InterPro" id="IPR044859">
    <property type="entry name" value="Allene_oxi_cyc_Dirigent"/>
</dbReference>
<feature type="chain" id="PRO_5008192987" description="Dirigent protein" evidence="4">
    <location>
        <begin position="24"/>
        <end position="202"/>
    </location>
</feature>
<keyword evidence="4" id="KW-0732">Signal</keyword>
<dbReference type="HOGENOM" id="CLU_078923_2_0_1"/>
<protein>
    <recommendedName>
        <fullName evidence="4">Dirigent protein</fullName>
    </recommendedName>
</protein>
<evidence type="ECO:0000256" key="1">
    <source>
        <dbReference type="ARBA" id="ARBA00010746"/>
    </source>
</evidence>
<gene>
    <name evidence="5" type="primary">LOC102703719</name>
</gene>
<proteinExistence type="inferred from homology"/>
<name>J3N1U4_ORYBR</name>
<comment type="function">
    <text evidence="4">Dirigent proteins impart stereoselectivity on the phenoxy radical-coupling reaction, yielding optically active lignans from two molecules of coniferyl alcohol in the biosynthesis of lignans, flavonolignans, and alkaloids and thus plays a central role in plant secondary metabolism.</text>
</comment>
<dbReference type="PANTHER" id="PTHR21495">
    <property type="entry name" value="NUCLEOPORIN-RELATED"/>
    <property type="match status" value="1"/>
</dbReference>
<feature type="signal peptide" evidence="4">
    <location>
        <begin position="1"/>
        <end position="23"/>
    </location>
</feature>
<dbReference type="STRING" id="4533.J3N1U4"/>